<protein>
    <submittedName>
        <fullName evidence="2">dTDP-4-dehydrorhamnose reductase</fullName>
    </submittedName>
</protein>
<dbReference type="Pfam" id="PF04321">
    <property type="entry name" value="RmlD_sub_bind"/>
    <property type="match status" value="1"/>
</dbReference>
<accession>A0A2Y8ZMS1</accession>
<sequence length="272" mass="28926">MRVLIVGGTGLLGQELLLQAMGQGHEVVGTFARWPGESWATWRHLDLRSQQDLTEVLADVRPEIIINAAYAGADWQVTALGAARLASHSHAAGARLVQVSSDALFAGRPAPYVETDDPSPITPYGAAKAAAEVAVASIDPGAIIARSSLIISSDGSSQPEQFVHELASGSAGFLFTDEFRCPVHVADLASALVELAVSDRRGIHHVGGADAVSRLELGQLIATRDGLDPAGLPSRTQGMEQWRPRDVRLDSTATQAVLTTRLRGAREFLRTR</sequence>
<dbReference type="EMBL" id="UESZ01000001">
    <property type="protein sequence ID" value="SSA33721.1"/>
    <property type="molecule type" value="Genomic_DNA"/>
</dbReference>
<dbReference type="OrthoDB" id="9803892at2"/>
<evidence type="ECO:0000313" key="3">
    <source>
        <dbReference type="Proteomes" id="UP000250028"/>
    </source>
</evidence>
<gene>
    <name evidence="2" type="ORF">SAMN04489750_1007</name>
</gene>
<dbReference type="PANTHER" id="PTHR43242:SF1">
    <property type="entry name" value="NAD(P)-BINDING ROSSMANN-FOLD SUPERFAMILY PROTEIN"/>
    <property type="match status" value="1"/>
</dbReference>
<evidence type="ECO:0000259" key="1">
    <source>
        <dbReference type="Pfam" id="PF04321"/>
    </source>
</evidence>
<dbReference type="SUPFAM" id="SSF51735">
    <property type="entry name" value="NAD(P)-binding Rossmann-fold domains"/>
    <property type="match status" value="1"/>
</dbReference>
<dbReference type="InterPro" id="IPR036291">
    <property type="entry name" value="NAD(P)-bd_dom_sf"/>
</dbReference>
<keyword evidence="3" id="KW-1185">Reference proteome</keyword>
<reference evidence="3" key="1">
    <citation type="submission" date="2016-10" db="EMBL/GenBank/DDBJ databases">
        <authorList>
            <person name="Varghese N."/>
            <person name="Submissions S."/>
        </authorList>
    </citation>
    <scope>NUCLEOTIDE SEQUENCE [LARGE SCALE GENOMIC DNA]</scope>
    <source>
        <strain evidence="3">DSM 22951</strain>
    </source>
</reference>
<dbReference type="AlphaFoldDB" id="A0A2Y8ZMS1"/>
<dbReference type="PANTHER" id="PTHR43242">
    <property type="entry name" value="NAD(P)-BINDING ROSSMANN-FOLD SUPERFAMILY PROTEIN"/>
    <property type="match status" value="1"/>
</dbReference>
<organism evidence="2 3">
    <name type="scientific">Branchiibius hedensis</name>
    <dbReference type="NCBI Taxonomy" id="672460"/>
    <lineage>
        <taxon>Bacteria</taxon>
        <taxon>Bacillati</taxon>
        <taxon>Actinomycetota</taxon>
        <taxon>Actinomycetes</taxon>
        <taxon>Micrococcales</taxon>
        <taxon>Dermacoccaceae</taxon>
        <taxon>Branchiibius</taxon>
    </lineage>
</organism>
<dbReference type="Proteomes" id="UP000250028">
    <property type="component" value="Unassembled WGS sequence"/>
</dbReference>
<feature type="domain" description="RmlD-like substrate binding" evidence="1">
    <location>
        <begin position="1"/>
        <end position="267"/>
    </location>
</feature>
<dbReference type="InterPro" id="IPR029903">
    <property type="entry name" value="RmlD-like-bd"/>
</dbReference>
<evidence type="ECO:0000313" key="2">
    <source>
        <dbReference type="EMBL" id="SSA33721.1"/>
    </source>
</evidence>
<dbReference type="RefSeq" id="WP_109684380.1">
    <property type="nucleotide sequence ID" value="NZ_QGDN01000001.1"/>
</dbReference>
<name>A0A2Y8ZMS1_9MICO</name>
<dbReference type="Gene3D" id="3.40.50.720">
    <property type="entry name" value="NAD(P)-binding Rossmann-like Domain"/>
    <property type="match status" value="1"/>
</dbReference>
<proteinExistence type="predicted"/>